<dbReference type="Proteomes" id="UP001189429">
    <property type="component" value="Unassembled WGS sequence"/>
</dbReference>
<keyword evidence="3" id="KW-1185">Reference proteome</keyword>
<gene>
    <name evidence="2" type="ORF">PCOR1329_LOCUS21386</name>
</gene>
<evidence type="ECO:0000256" key="1">
    <source>
        <dbReference type="SAM" id="MobiDB-lite"/>
    </source>
</evidence>
<evidence type="ECO:0000313" key="2">
    <source>
        <dbReference type="EMBL" id="CAK0819388.1"/>
    </source>
</evidence>
<name>A0ABN9RL62_9DINO</name>
<proteinExistence type="predicted"/>
<evidence type="ECO:0000313" key="3">
    <source>
        <dbReference type="Proteomes" id="UP001189429"/>
    </source>
</evidence>
<protein>
    <submittedName>
        <fullName evidence="2">Uncharacterized protein</fullName>
    </submittedName>
</protein>
<feature type="compositionally biased region" description="Low complexity" evidence="1">
    <location>
        <begin position="233"/>
        <end position="244"/>
    </location>
</feature>
<comment type="caution">
    <text evidence="2">The sequence shown here is derived from an EMBL/GenBank/DDBJ whole genome shotgun (WGS) entry which is preliminary data.</text>
</comment>
<organism evidence="2 3">
    <name type="scientific">Prorocentrum cordatum</name>
    <dbReference type="NCBI Taxonomy" id="2364126"/>
    <lineage>
        <taxon>Eukaryota</taxon>
        <taxon>Sar</taxon>
        <taxon>Alveolata</taxon>
        <taxon>Dinophyceae</taxon>
        <taxon>Prorocentrales</taxon>
        <taxon>Prorocentraceae</taxon>
        <taxon>Prorocentrum</taxon>
    </lineage>
</organism>
<reference evidence="2" key="1">
    <citation type="submission" date="2023-10" db="EMBL/GenBank/DDBJ databases">
        <authorList>
            <person name="Chen Y."/>
            <person name="Shah S."/>
            <person name="Dougan E. K."/>
            <person name="Thang M."/>
            <person name="Chan C."/>
        </authorList>
    </citation>
    <scope>NUCLEOTIDE SEQUENCE [LARGE SCALE GENOMIC DNA]</scope>
</reference>
<accession>A0ABN9RL62</accession>
<feature type="region of interest" description="Disordered" evidence="1">
    <location>
        <begin position="214"/>
        <end position="256"/>
    </location>
</feature>
<sequence length="283" mass="30206">MFDFLRRCREIDMPGPCGQPAPAPTGPGWKDTRSQCADVSCPQAAGGARIWAHDPREGCADMCGGADMGAGPHADGLVLAGRAWWVSAGPRRLAVMVLHRMGCCSGFFTSSDLKHVLTALGHAPVAEAITALFLRAFRHPGESYIDYVALLDSALLRQQWLFEDRSCGAIFSASARVAARTDEAGSGFLPLEDLDSFLRDPVVVGLLMQEVPQDQRWRGPGEGMSEAAEQRPRALPAAGRGPARLPQPPRDPAEACLLLHVREPSGRRGVARRGGGAGDGGYE</sequence>
<dbReference type="EMBL" id="CAUYUJ010007036">
    <property type="protein sequence ID" value="CAK0819388.1"/>
    <property type="molecule type" value="Genomic_DNA"/>
</dbReference>